<dbReference type="OrthoDB" id="10262564at2759"/>
<dbReference type="InterPro" id="IPR013083">
    <property type="entry name" value="Znf_RING/FYVE/PHD"/>
</dbReference>
<dbReference type="AlphaFoldDB" id="A0A6A0H3N1"/>
<evidence type="ECO:0000259" key="4">
    <source>
        <dbReference type="Pfam" id="PF02207"/>
    </source>
</evidence>
<name>A0A6A0H3N1_HYAAZ</name>
<dbReference type="InterPro" id="IPR003126">
    <property type="entry name" value="Znf_UBR"/>
</dbReference>
<protein>
    <recommendedName>
        <fullName evidence="4">UBR-type domain-containing protein</fullName>
    </recommendedName>
</protein>
<sequence>MKRQAVYACLTCSPVGGAGGRAGMCLACSLHCHDTHNIVELYTKRDFRYPEQPDEDEMIQCCVCEDWYHTRVSVQSFSAMCVRTGTTLR</sequence>
<dbReference type="EMBL" id="JQDR03007356">
    <property type="protein sequence ID" value="KAA0198720.1"/>
    <property type="molecule type" value="Genomic_DNA"/>
</dbReference>
<dbReference type="Pfam" id="PF02207">
    <property type="entry name" value="zf-UBR"/>
    <property type="match status" value="1"/>
</dbReference>
<reference evidence="5" key="1">
    <citation type="submission" date="2014-08" db="EMBL/GenBank/DDBJ databases">
        <authorList>
            <person name="Murali S."/>
            <person name="Richards S."/>
            <person name="Bandaranaike D."/>
            <person name="Bellair M."/>
            <person name="Blankenburg K."/>
            <person name="Chao H."/>
            <person name="Dinh H."/>
            <person name="Doddapaneni H."/>
            <person name="Dugan-Rocha S."/>
            <person name="Elkadiri S."/>
            <person name="Gnanaolivu R."/>
            <person name="Hughes D."/>
            <person name="Lee S."/>
            <person name="Li M."/>
            <person name="Ming W."/>
            <person name="Munidasa M."/>
            <person name="Muniz J."/>
            <person name="Nguyen L."/>
            <person name="Osuji N."/>
            <person name="Pu L.-L."/>
            <person name="Puazo M."/>
            <person name="Skinner E."/>
            <person name="Qu C."/>
            <person name="Quiroz J."/>
            <person name="Raj R."/>
            <person name="Weissenberger G."/>
            <person name="Xin Y."/>
            <person name="Zou X."/>
            <person name="Han Y."/>
            <person name="Worley K."/>
            <person name="Muzny D."/>
            <person name="Gibbs R."/>
        </authorList>
    </citation>
    <scope>NUCLEOTIDE SEQUENCE</scope>
    <source>
        <strain evidence="5">HAZT.00-mixed</strain>
        <tissue evidence="5">Whole organism</tissue>
    </source>
</reference>
<dbReference type="PANTHER" id="PTHR13513:SF9">
    <property type="entry name" value="E3 UBIQUITIN-PROTEIN LIGASE UBR7-RELATED"/>
    <property type="match status" value="1"/>
</dbReference>
<evidence type="ECO:0000256" key="2">
    <source>
        <dbReference type="ARBA" id="ARBA00022771"/>
    </source>
</evidence>
<reference evidence="5" key="2">
    <citation type="journal article" date="2018" name="Environ. Sci. Technol.">
        <title>The Toxicogenome of Hyalella azteca: A Model for Sediment Ecotoxicology and Evolutionary Toxicology.</title>
        <authorList>
            <person name="Poynton H.C."/>
            <person name="Hasenbein S."/>
            <person name="Benoit J.B."/>
            <person name="Sepulveda M.S."/>
            <person name="Poelchau M.F."/>
            <person name="Hughes D.S.T."/>
            <person name="Murali S.C."/>
            <person name="Chen S."/>
            <person name="Glastad K.M."/>
            <person name="Goodisman M.A.D."/>
            <person name="Werren J.H."/>
            <person name="Vineis J.H."/>
            <person name="Bowen J.L."/>
            <person name="Friedrich M."/>
            <person name="Jones J."/>
            <person name="Robertson H.M."/>
            <person name="Feyereisen R."/>
            <person name="Mechler-Hickson A."/>
            <person name="Mathers N."/>
            <person name="Lee C.E."/>
            <person name="Colbourne J.K."/>
            <person name="Biales A."/>
            <person name="Johnston J.S."/>
            <person name="Wellborn G.A."/>
            <person name="Rosendale A.J."/>
            <person name="Cridge A.G."/>
            <person name="Munoz-Torres M.C."/>
            <person name="Bain P.A."/>
            <person name="Manny A.R."/>
            <person name="Major K.M."/>
            <person name="Lambert F.N."/>
            <person name="Vulpe C.D."/>
            <person name="Tuck P."/>
            <person name="Blalock B.J."/>
            <person name="Lin Y.Y."/>
            <person name="Smith M.E."/>
            <person name="Ochoa-Acuna H."/>
            <person name="Chen M.M."/>
            <person name="Childers C.P."/>
            <person name="Qu J."/>
            <person name="Dugan S."/>
            <person name="Lee S.L."/>
            <person name="Chao H."/>
            <person name="Dinh H."/>
            <person name="Han Y."/>
            <person name="Doddapaneni H."/>
            <person name="Worley K.C."/>
            <person name="Muzny D.M."/>
            <person name="Gibbs R.A."/>
            <person name="Richards S."/>
        </authorList>
    </citation>
    <scope>NUCLEOTIDE SEQUENCE</scope>
    <source>
        <strain evidence="5">HAZT.00-mixed</strain>
        <tissue evidence="5">Whole organism</tissue>
    </source>
</reference>
<dbReference type="InterPro" id="IPR040204">
    <property type="entry name" value="UBR7"/>
</dbReference>
<dbReference type="Gene3D" id="3.30.40.10">
    <property type="entry name" value="Zinc/RING finger domain, C3HC4 (zinc finger)"/>
    <property type="match status" value="1"/>
</dbReference>
<dbReference type="GO" id="GO:0008270">
    <property type="term" value="F:zinc ion binding"/>
    <property type="evidence" value="ECO:0007669"/>
    <property type="project" value="UniProtKB-KW"/>
</dbReference>
<dbReference type="PANTHER" id="PTHR13513">
    <property type="entry name" value="E3 UBIQUITIN-PROTEIN LIGASE UBR7"/>
    <property type="match status" value="1"/>
</dbReference>
<comment type="caution">
    <text evidence="5">The sequence shown here is derived from an EMBL/GenBank/DDBJ whole genome shotgun (WGS) entry which is preliminary data.</text>
</comment>
<accession>A0A6A0H3N1</accession>
<feature type="domain" description="UBR-type" evidence="4">
    <location>
        <begin position="2"/>
        <end position="46"/>
    </location>
</feature>
<organism evidence="5">
    <name type="scientific">Hyalella azteca</name>
    <name type="common">Amphipod</name>
    <dbReference type="NCBI Taxonomy" id="294128"/>
    <lineage>
        <taxon>Eukaryota</taxon>
        <taxon>Metazoa</taxon>
        <taxon>Ecdysozoa</taxon>
        <taxon>Arthropoda</taxon>
        <taxon>Crustacea</taxon>
        <taxon>Multicrustacea</taxon>
        <taxon>Malacostraca</taxon>
        <taxon>Eumalacostraca</taxon>
        <taxon>Peracarida</taxon>
        <taxon>Amphipoda</taxon>
        <taxon>Senticaudata</taxon>
        <taxon>Talitrida</taxon>
        <taxon>Talitroidea</taxon>
        <taxon>Hyalellidae</taxon>
        <taxon>Hyalella</taxon>
    </lineage>
</organism>
<dbReference type="Proteomes" id="UP000711488">
    <property type="component" value="Unassembled WGS sequence"/>
</dbReference>
<gene>
    <name evidence="5" type="ORF">HAZT_HAZT011885</name>
</gene>
<dbReference type="GO" id="GO:0061630">
    <property type="term" value="F:ubiquitin protein ligase activity"/>
    <property type="evidence" value="ECO:0007669"/>
    <property type="project" value="InterPro"/>
</dbReference>
<evidence type="ECO:0000313" key="5">
    <source>
        <dbReference type="EMBL" id="KAA0198720.1"/>
    </source>
</evidence>
<reference evidence="5" key="3">
    <citation type="submission" date="2019-06" db="EMBL/GenBank/DDBJ databases">
        <authorList>
            <person name="Poynton C."/>
            <person name="Hasenbein S."/>
            <person name="Benoit J.B."/>
            <person name="Sepulveda M.S."/>
            <person name="Poelchau M.F."/>
            <person name="Murali S.C."/>
            <person name="Chen S."/>
            <person name="Glastad K.M."/>
            <person name="Werren J.H."/>
            <person name="Vineis J.H."/>
            <person name="Bowen J.L."/>
            <person name="Friedrich M."/>
            <person name="Jones J."/>
            <person name="Robertson H.M."/>
            <person name="Feyereisen R."/>
            <person name="Mechler-Hickson A."/>
            <person name="Mathers N."/>
            <person name="Lee C.E."/>
            <person name="Colbourne J.K."/>
            <person name="Biales A."/>
            <person name="Johnston J.S."/>
            <person name="Wellborn G.A."/>
            <person name="Rosendale A.J."/>
            <person name="Cridge A.G."/>
            <person name="Munoz-Torres M.C."/>
            <person name="Bain P.A."/>
            <person name="Manny A.R."/>
            <person name="Major K.M."/>
            <person name="Lambert F.N."/>
            <person name="Vulpe C.D."/>
            <person name="Tuck P."/>
            <person name="Blalock B.J."/>
            <person name="Lin Y.-Y."/>
            <person name="Smith M.E."/>
            <person name="Ochoa-Acuna H."/>
            <person name="Chen M.-J.M."/>
            <person name="Childers C.P."/>
            <person name="Qu J."/>
            <person name="Dugan S."/>
            <person name="Lee S.L."/>
            <person name="Chao H."/>
            <person name="Dinh H."/>
            <person name="Han Y."/>
            <person name="Doddapaneni H."/>
            <person name="Worley K.C."/>
            <person name="Muzny D.M."/>
            <person name="Gibbs R.A."/>
            <person name="Richards S."/>
        </authorList>
    </citation>
    <scope>NUCLEOTIDE SEQUENCE</scope>
    <source>
        <strain evidence="5">HAZT.00-mixed</strain>
        <tissue evidence="5">Whole organism</tissue>
    </source>
</reference>
<dbReference type="GO" id="GO:0005737">
    <property type="term" value="C:cytoplasm"/>
    <property type="evidence" value="ECO:0007669"/>
    <property type="project" value="TreeGrafter"/>
</dbReference>
<keyword evidence="1" id="KW-0479">Metal-binding</keyword>
<evidence type="ECO:0000256" key="1">
    <source>
        <dbReference type="ARBA" id="ARBA00022723"/>
    </source>
</evidence>
<evidence type="ECO:0000256" key="3">
    <source>
        <dbReference type="ARBA" id="ARBA00022833"/>
    </source>
</evidence>
<keyword evidence="3" id="KW-0862">Zinc</keyword>
<keyword evidence="2" id="KW-0863">Zinc-finger</keyword>
<proteinExistence type="predicted"/>